<reference evidence="7" key="1">
    <citation type="journal article" date="2010" name="Genome Biol.">
        <title>Genome sequence of the necrotrophic plant pathogen Pythium ultimum reveals original pathogenicity mechanisms and effector repertoire.</title>
        <authorList>
            <person name="Levesque C.A."/>
            <person name="Brouwer H."/>
            <person name="Cano L."/>
            <person name="Hamilton J.P."/>
            <person name="Holt C."/>
            <person name="Huitema E."/>
            <person name="Raffaele S."/>
            <person name="Robideau G.P."/>
            <person name="Thines M."/>
            <person name="Win J."/>
            <person name="Zerillo M.M."/>
            <person name="Beakes G.W."/>
            <person name="Boore J.L."/>
            <person name="Busam D."/>
            <person name="Dumas B."/>
            <person name="Ferriera S."/>
            <person name="Fuerstenberg S.I."/>
            <person name="Gachon C.M."/>
            <person name="Gaulin E."/>
            <person name="Govers F."/>
            <person name="Grenville-Briggs L."/>
            <person name="Horner N."/>
            <person name="Hostetler J."/>
            <person name="Jiang R.H."/>
            <person name="Johnson J."/>
            <person name="Krajaejun T."/>
            <person name="Lin H."/>
            <person name="Meijer H.J."/>
            <person name="Moore B."/>
            <person name="Morris P."/>
            <person name="Phuntmart V."/>
            <person name="Puiu D."/>
            <person name="Shetty J."/>
            <person name="Stajich J.E."/>
            <person name="Tripathy S."/>
            <person name="Wawra S."/>
            <person name="van West P."/>
            <person name="Whitty B.R."/>
            <person name="Coutinho P.M."/>
            <person name="Henrissat B."/>
            <person name="Martin F."/>
            <person name="Thomas P.D."/>
            <person name="Tyler B.M."/>
            <person name="De Vries R.P."/>
            <person name="Kamoun S."/>
            <person name="Yandell M."/>
            <person name="Tisserat N."/>
            <person name="Buell C.R."/>
        </authorList>
    </citation>
    <scope>NUCLEOTIDE SEQUENCE</scope>
    <source>
        <strain evidence="7">DAOM:BR144</strain>
    </source>
</reference>
<feature type="region of interest" description="Disordered" evidence="5">
    <location>
        <begin position="537"/>
        <end position="565"/>
    </location>
</feature>
<keyword evidence="3 4" id="KW-0067">ATP-binding</keyword>
<dbReference type="VEuPathDB" id="FungiDB:PYU1_G006940"/>
<reference evidence="7" key="2">
    <citation type="submission" date="2010-04" db="EMBL/GenBank/DDBJ databases">
        <authorList>
            <person name="Buell R."/>
            <person name="Hamilton J."/>
            <person name="Hostetler J."/>
        </authorList>
    </citation>
    <scope>NUCLEOTIDE SEQUENCE [LARGE SCALE GENOMIC DNA]</scope>
    <source>
        <strain evidence="7">DAOM:BR144</strain>
    </source>
</reference>
<dbReference type="PRINTS" id="PR00301">
    <property type="entry name" value="HEATSHOCK70"/>
</dbReference>
<dbReference type="InterPro" id="IPR029047">
    <property type="entry name" value="HSP70_peptide-bd_sf"/>
</dbReference>
<dbReference type="InterPro" id="IPR043129">
    <property type="entry name" value="ATPase_NBD"/>
</dbReference>
<feature type="compositionally biased region" description="Acidic residues" evidence="5">
    <location>
        <begin position="537"/>
        <end position="548"/>
    </location>
</feature>
<name>K3WPR3_GLOUD</name>
<dbReference type="Gene3D" id="2.60.34.10">
    <property type="entry name" value="Substrate Binding Domain Of DNAk, Chain A, domain 1"/>
    <property type="match status" value="1"/>
</dbReference>
<evidence type="ECO:0000313" key="7">
    <source>
        <dbReference type="Proteomes" id="UP000019132"/>
    </source>
</evidence>
<dbReference type="eggNOG" id="KOG0101">
    <property type="taxonomic scope" value="Eukaryota"/>
</dbReference>
<sequence length="565" mass="60508">MVVAGIDIGSTHGCVGVFHNGKVNIIANDQGFRTTPAYVTFEGDEVIIGDTAVNKLHSHAENTIFHLKRVLGKNHEDVVDHDYIQEWSFKVSKADDGAVHAATSRNGEPHHVTPVEFVSLLIKNLKDLAEDFTGEAVDSVVLSIPAHATEKQKELLQEAADKAGVNVLTFISEPLAAAIAYGLDDSAKSAHPEYVLVFDIGGATHDVTLINADKGLFEIVASAGNDKLGGEDFTKALVEHCAKAFQRKTKLNVKDNKKASSRLRIACETAKRTLSTQTQVNIEIDSLMEGEDFSLKLSRPRFEELINDYVTAALKEVDALLESADVEKEHVDHVILVGGSSRIPLLQNAVKKYFDGKTTHLHLSPDEVVAHGATVEASLRADLANFEAPKKALDNVNVTPLTLSVALANGSVTELIHRETVLPATATETFTTSQDNQTAIFLQIYEGERVMAKDNTLLASLAVSGIAPAPKGEAEIEVTFAVNTKGALTITAVEQTAGKKTLEVSNDPKRLSAADVAVIIQKAEDAAEEDDALLDALEDDDEDADEEVAVPAAAAPVLAPTGDLD</sequence>
<dbReference type="PANTHER" id="PTHR19375">
    <property type="entry name" value="HEAT SHOCK PROTEIN 70KDA"/>
    <property type="match status" value="1"/>
</dbReference>
<evidence type="ECO:0000313" key="6">
    <source>
        <dbReference type="EnsemblProtists" id="PYU1_T006955"/>
    </source>
</evidence>
<dbReference type="InterPro" id="IPR013126">
    <property type="entry name" value="Hsp_70_fam"/>
</dbReference>
<dbReference type="Pfam" id="PF00012">
    <property type="entry name" value="HSP70"/>
    <property type="match status" value="1"/>
</dbReference>
<evidence type="ECO:0000256" key="4">
    <source>
        <dbReference type="RuleBase" id="RU003322"/>
    </source>
</evidence>
<dbReference type="STRING" id="431595.K3WPR3"/>
<evidence type="ECO:0000256" key="1">
    <source>
        <dbReference type="ARBA" id="ARBA00007381"/>
    </source>
</evidence>
<evidence type="ECO:0000256" key="2">
    <source>
        <dbReference type="ARBA" id="ARBA00022741"/>
    </source>
</evidence>
<dbReference type="Gene3D" id="3.90.640.10">
    <property type="entry name" value="Actin, Chain A, domain 4"/>
    <property type="match status" value="1"/>
</dbReference>
<keyword evidence="2 4" id="KW-0547">Nucleotide-binding</keyword>
<evidence type="ECO:0000256" key="3">
    <source>
        <dbReference type="ARBA" id="ARBA00022840"/>
    </source>
</evidence>
<reference evidence="6" key="3">
    <citation type="submission" date="2015-02" db="UniProtKB">
        <authorList>
            <consortium name="EnsemblProtists"/>
        </authorList>
    </citation>
    <scope>IDENTIFICATION</scope>
    <source>
        <strain evidence="6">DAOM BR144</strain>
    </source>
</reference>
<accession>K3WPR3</accession>
<dbReference type="SUPFAM" id="SSF100920">
    <property type="entry name" value="Heat shock protein 70kD (HSP70), peptide-binding domain"/>
    <property type="match status" value="1"/>
</dbReference>
<protein>
    <submittedName>
        <fullName evidence="6">Uncharacterized protein</fullName>
    </submittedName>
</protein>
<dbReference type="Proteomes" id="UP000019132">
    <property type="component" value="Unassembled WGS sequence"/>
</dbReference>
<dbReference type="CDD" id="cd24028">
    <property type="entry name" value="ASKHA_NBD_HSP70_HSPA1-like"/>
    <property type="match status" value="1"/>
</dbReference>
<dbReference type="Gene3D" id="3.30.30.30">
    <property type="match status" value="1"/>
</dbReference>
<dbReference type="OMA" id="QRNGEKH"/>
<proteinExistence type="inferred from homology"/>
<dbReference type="InParanoid" id="K3WPR3"/>
<dbReference type="EnsemblProtists" id="PYU1_T006955">
    <property type="protein sequence ID" value="PYU1_T006955"/>
    <property type="gene ID" value="PYU1_G006940"/>
</dbReference>
<dbReference type="EMBL" id="GL376560">
    <property type="status" value="NOT_ANNOTATED_CDS"/>
    <property type="molecule type" value="Genomic_DNA"/>
</dbReference>
<dbReference type="AlphaFoldDB" id="K3WPR3"/>
<organism evidence="6 7">
    <name type="scientific">Globisporangium ultimum (strain ATCC 200006 / CBS 805.95 / DAOM BR144)</name>
    <name type="common">Pythium ultimum</name>
    <dbReference type="NCBI Taxonomy" id="431595"/>
    <lineage>
        <taxon>Eukaryota</taxon>
        <taxon>Sar</taxon>
        <taxon>Stramenopiles</taxon>
        <taxon>Oomycota</taxon>
        <taxon>Peronosporomycetes</taxon>
        <taxon>Pythiales</taxon>
        <taxon>Pythiaceae</taxon>
        <taxon>Globisporangium</taxon>
    </lineage>
</organism>
<feature type="compositionally biased region" description="Low complexity" evidence="5">
    <location>
        <begin position="549"/>
        <end position="565"/>
    </location>
</feature>
<dbReference type="GO" id="GO:0140662">
    <property type="term" value="F:ATP-dependent protein folding chaperone"/>
    <property type="evidence" value="ECO:0007669"/>
    <property type="project" value="InterPro"/>
</dbReference>
<keyword evidence="7" id="KW-1185">Reference proteome</keyword>
<dbReference type="SUPFAM" id="SSF53067">
    <property type="entry name" value="Actin-like ATPase domain"/>
    <property type="match status" value="2"/>
</dbReference>
<dbReference type="GO" id="GO:0005524">
    <property type="term" value="F:ATP binding"/>
    <property type="evidence" value="ECO:0007669"/>
    <property type="project" value="UniProtKB-KW"/>
</dbReference>
<dbReference type="Gene3D" id="3.30.420.40">
    <property type="match status" value="2"/>
</dbReference>
<comment type="similarity">
    <text evidence="1 4">Belongs to the heat shock protein 70 family.</text>
</comment>
<evidence type="ECO:0000256" key="5">
    <source>
        <dbReference type="SAM" id="MobiDB-lite"/>
    </source>
</evidence>
<dbReference type="FunFam" id="3.90.640.10:FF:000010">
    <property type="entry name" value="heat shock 70 kDa protein 14"/>
    <property type="match status" value="1"/>
</dbReference>
<dbReference type="HOGENOM" id="CLU_005965_0_1_1"/>